<dbReference type="GO" id="GO:0031146">
    <property type="term" value="P:SCF-dependent proteasomal ubiquitin-dependent protein catabolic process"/>
    <property type="evidence" value="ECO:0007669"/>
    <property type="project" value="TreeGrafter"/>
</dbReference>
<proteinExistence type="predicted"/>
<dbReference type="OrthoDB" id="10044893at2759"/>
<evidence type="ECO:0000256" key="1">
    <source>
        <dbReference type="ARBA" id="ARBA00022786"/>
    </source>
</evidence>
<organism evidence="3 4">
    <name type="scientific">Tetranychus urticae</name>
    <name type="common">Two-spotted spider mite</name>
    <dbReference type="NCBI Taxonomy" id="32264"/>
    <lineage>
        <taxon>Eukaryota</taxon>
        <taxon>Metazoa</taxon>
        <taxon>Ecdysozoa</taxon>
        <taxon>Arthropoda</taxon>
        <taxon>Chelicerata</taxon>
        <taxon>Arachnida</taxon>
        <taxon>Acari</taxon>
        <taxon>Acariformes</taxon>
        <taxon>Trombidiformes</taxon>
        <taxon>Prostigmata</taxon>
        <taxon>Eleutherengona</taxon>
        <taxon>Raphignathae</taxon>
        <taxon>Tetranychoidea</taxon>
        <taxon>Tetranychidae</taxon>
        <taxon>Tetranychus</taxon>
    </lineage>
</organism>
<keyword evidence="4" id="KW-1185">Reference proteome</keyword>
<dbReference type="PROSITE" id="PS51450">
    <property type="entry name" value="LRR"/>
    <property type="match status" value="1"/>
</dbReference>
<sequence>MSAEVGYTKRTTAELSRCFNGLSLSRNNYKNNGSTANGSAASSKSVNNEEDDELDAVTKSFQEQNLRERSGEKLNGLSNQICKEEKVLKNGASPNHQSNGRTIIPLYESELFLKIQYKANLMDSEETKDFDYNDSNDNDSNEAMITQSPTIINLFEACQLTPSKRPPPVAPPKTSKARRRNFLLSLQKPATEFELLRDVKFLHYFFRFFTSRDRCLLAQVCPTWKDVLYSDPKFWYGLTPVVYTNELRRLPVKNSPDPPDPWLIGPYIRKRIEMFRNQESIDSTSSEESVLSDTSLDERYNFHPNRVKDELYASIERRCFSSIILYAANDDDILDFVTKLSPSGLRCIQSASIRCSTITDKGLDIFLASLSQSLIQLELTSCNEISDSGLWTSLVPHLQSLTIRDCINISDETIAATSQMLTELQEMCLQTYHMSDASTSFFGPVTLRKNLKALRLENCWELTNQGVVNIVHSLPHIERLGLLGCSKITDEAIEMMSDRVRRLKVLDLSWCARITDIALQYIACDLSLNLRALNFDRCSGISDVGVGYISKLPHLIILSLRCCPQLSDSSLLSICNLKRLRLLYLAGNPLFTFKGLIHLTHLDELQLVELTNCPAVTDELVQFMRTRNPGCEVVKG</sequence>
<dbReference type="InterPro" id="IPR001611">
    <property type="entry name" value="Leu-rich_rpt"/>
</dbReference>
<protein>
    <recommendedName>
        <fullName evidence="5">F-box domain-containing protein</fullName>
    </recommendedName>
</protein>
<dbReference type="EnsemblMetazoa" id="tetur09g00180.1">
    <property type="protein sequence ID" value="tetur09g00180.1"/>
    <property type="gene ID" value="tetur09g00180"/>
</dbReference>
<dbReference type="STRING" id="32264.T1KCR2"/>
<dbReference type="AlphaFoldDB" id="T1KCR2"/>
<dbReference type="Pfam" id="PF13516">
    <property type="entry name" value="LRR_6"/>
    <property type="match status" value="1"/>
</dbReference>
<accession>T1KCR2</accession>
<dbReference type="KEGG" id="tut:107362945"/>
<dbReference type="InterPro" id="IPR006553">
    <property type="entry name" value="Leu-rich_rpt_Cys-con_subtyp"/>
</dbReference>
<dbReference type="PANTHER" id="PTHR13318">
    <property type="entry name" value="PARTNER OF PAIRED, ISOFORM B-RELATED"/>
    <property type="match status" value="1"/>
</dbReference>
<keyword evidence="1" id="KW-0833">Ubl conjugation pathway</keyword>
<evidence type="ECO:0008006" key="5">
    <source>
        <dbReference type="Google" id="ProtNLM"/>
    </source>
</evidence>
<dbReference type="OMA" id="CARITDI"/>
<evidence type="ECO:0000256" key="2">
    <source>
        <dbReference type="SAM" id="MobiDB-lite"/>
    </source>
</evidence>
<dbReference type="CDD" id="cd22127">
    <property type="entry name" value="F-box_FBXL16"/>
    <property type="match status" value="1"/>
</dbReference>
<name>T1KCR2_TETUR</name>
<feature type="compositionally biased region" description="Low complexity" evidence="2">
    <location>
        <begin position="30"/>
        <end position="45"/>
    </location>
</feature>
<gene>
    <name evidence="3" type="primary">107362945</name>
</gene>
<feature type="region of interest" description="Disordered" evidence="2">
    <location>
        <begin position="30"/>
        <end position="51"/>
    </location>
</feature>
<dbReference type="eggNOG" id="KOG1947">
    <property type="taxonomic scope" value="Eukaryota"/>
</dbReference>
<dbReference type="PANTHER" id="PTHR13318:SF193">
    <property type="entry name" value="F-BOX_LRR-REPEAT PROTEIN 16"/>
    <property type="match status" value="1"/>
</dbReference>
<reference evidence="3" key="2">
    <citation type="submission" date="2015-06" db="UniProtKB">
        <authorList>
            <consortium name="EnsemblMetazoa"/>
        </authorList>
    </citation>
    <scope>IDENTIFICATION</scope>
</reference>
<dbReference type="Gene3D" id="3.80.10.10">
    <property type="entry name" value="Ribonuclease Inhibitor"/>
    <property type="match status" value="2"/>
</dbReference>
<dbReference type="SMART" id="SM00367">
    <property type="entry name" value="LRR_CC"/>
    <property type="match status" value="7"/>
</dbReference>
<dbReference type="EMBL" id="CAEY01001996">
    <property type="status" value="NOT_ANNOTATED_CDS"/>
    <property type="molecule type" value="Genomic_DNA"/>
</dbReference>
<dbReference type="SUPFAM" id="SSF81383">
    <property type="entry name" value="F-box domain"/>
    <property type="match status" value="1"/>
</dbReference>
<dbReference type="GO" id="GO:0019005">
    <property type="term" value="C:SCF ubiquitin ligase complex"/>
    <property type="evidence" value="ECO:0007669"/>
    <property type="project" value="TreeGrafter"/>
</dbReference>
<dbReference type="SUPFAM" id="SSF52047">
    <property type="entry name" value="RNI-like"/>
    <property type="match status" value="1"/>
</dbReference>
<dbReference type="InterPro" id="IPR036047">
    <property type="entry name" value="F-box-like_dom_sf"/>
</dbReference>
<dbReference type="Proteomes" id="UP000015104">
    <property type="component" value="Unassembled WGS sequence"/>
</dbReference>
<evidence type="ECO:0000313" key="4">
    <source>
        <dbReference type="Proteomes" id="UP000015104"/>
    </source>
</evidence>
<dbReference type="InterPro" id="IPR032675">
    <property type="entry name" value="LRR_dom_sf"/>
</dbReference>
<dbReference type="HOGENOM" id="CLU_430429_0_0_1"/>
<evidence type="ECO:0000313" key="3">
    <source>
        <dbReference type="EnsemblMetazoa" id="tetur09g00180.1"/>
    </source>
</evidence>
<reference evidence="4" key="1">
    <citation type="submission" date="2011-08" db="EMBL/GenBank/DDBJ databases">
        <authorList>
            <person name="Rombauts S."/>
        </authorList>
    </citation>
    <scope>NUCLEOTIDE SEQUENCE</scope>
    <source>
        <strain evidence="4">London</strain>
    </source>
</reference>